<keyword evidence="2" id="KW-1185">Reference proteome</keyword>
<dbReference type="GO" id="GO:0000932">
    <property type="term" value="C:P-body"/>
    <property type="evidence" value="ECO:0007669"/>
    <property type="project" value="TreeGrafter"/>
</dbReference>
<accession>A0A7D9LMZ0</accession>
<dbReference type="Gene3D" id="1.10.10.1050">
    <property type="entry name" value="Dcp2, box A domain"/>
    <property type="match status" value="1"/>
</dbReference>
<dbReference type="GO" id="GO:0003723">
    <property type="term" value="F:RNA binding"/>
    <property type="evidence" value="ECO:0007669"/>
    <property type="project" value="InterPro"/>
</dbReference>
<reference evidence="1" key="1">
    <citation type="submission" date="2020-04" db="EMBL/GenBank/DDBJ databases">
        <authorList>
            <person name="Alioto T."/>
            <person name="Alioto T."/>
            <person name="Gomez Garrido J."/>
        </authorList>
    </citation>
    <scope>NUCLEOTIDE SEQUENCE</scope>
    <source>
        <strain evidence="1">A484AB</strain>
    </source>
</reference>
<dbReference type="Pfam" id="PF05026">
    <property type="entry name" value="DCP2"/>
    <property type="match status" value="1"/>
</dbReference>
<evidence type="ECO:0000313" key="2">
    <source>
        <dbReference type="Proteomes" id="UP001152795"/>
    </source>
</evidence>
<dbReference type="SMART" id="SM01125">
    <property type="entry name" value="DCP2"/>
    <property type="match status" value="1"/>
</dbReference>
<dbReference type="GO" id="GO:0000290">
    <property type="term" value="P:deadenylation-dependent decapping of nuclear-transcribed mRNA"/>
    <property type="evidence" value="ECO:0007669"/>
    <property type="project" value="TreeGrafter"/>
</dbReference>
<name>A0A7D9LMZ0_PARCT</name>
<dbReference type="AlphaFoldDB" id="A0A7D9LMZ0"/>
<comment type="caution">
    <text evidence="1">The sequence shown here is derived from an EMBL/GenBank/DDBJ whole genome shotgun (WGS) entry which is preliminary data.</text>
</comment>
<dbReference type="Proteomes" id="UP001152795">
    <property type="component" value="Unassembled WGS sequence"/>
</dbReference>
<dbReference type="InterPro" id="IPR007722">
    <property type="entry name" value="DCP2_BoxA"/>
</dbReference>
<sequence>MASKTERGFFIDPNVVHTSIPDAILKDLCSRFLINLPTEEQEDMVRVFFQIELAHWYYIDFYCQEQHLPTYGLKEFTKVNIL</sequence>
<dbReference type="SUPFAM" id="SSF140586">
    <property type="entry name" value="Dcp2 domain-like"/>
    <property type="match status" value="1"/>
</dbReference>
<dbReference type="InterPro" id="IPR036189">
    <property type="entry name" value="DCP2_BoxA_sf"/>
</dbReference>
<gene>
    <name evidence="1" type="ORF">PACLA_8A071325</name>
</gene>
<organism evidence="1 2">
    <name type="scientific">Paramuricea clavata</name>
    <name type="common">Red gorgonian</name>
    <name type="synonym">Violescent sea-whip</name>
    <dbReference type="NCBI Taxonomy" id="317549"/>
    <lineage>
        <taxon>Eukaryota</taxon>
        <taxon>Metazoa</taxon>
        <taxon>Cnidaria</taxon>
        <taxon>Anthozoa</taxon>
        <taxon>Octocorallia</taxon>
        <taxon>Malacalcyonacea</taxon>
        <taxon>Plexauridae</taxon>
        <taxon>Paramuricea</taxon>
    </lineage>
</organism>
<dbReference type="GO" id="GO:0030145">
    <property type="term" value="F:manganese ion binding"/>
    <property type="evidence" value="ECO:0007669"/>
    <property type="project" value="InterPro"/>
</dbReference>
<dbReference type="GO" id="GO:0016787">
    <property type="term" value="F:hydrolase activity"/>
    <property type="evidence" value="ECO:0007669"/>
    <property type="project" value="UniProtKB-KW"/>
</dbReference>
<dbReference type="PANTHER" id="PTHR23114">
    <property type="entry name" value="M7GPPPN-MRNA HYDROLASE"/>
    <property type="match status" value="1"/>
</dbReference>
<dbReference type="PANTHER" id="PTHR23114:SF17">
    <property type="entry name" value="M7GPPPN-MRNA HYDROLASE"/>
    <property type="match status" value="1"/>
</dbReference>
<evidence type="ECO:0000313" key="1">
    <source>
        <dbReference type="EMBL" id="CAB4035956.1"/>
    </source>
</evidence>
<proteinExistence type="predicted"/>
<dbReference type="OrthoDB" id="18996at2759"/>
<protein>
    <submittedName>
        <fullName evidence="1">M7 -mRNA hydrolase-like</fullName>
    </submittedName>
</protein>
<dbReference type="EMBL" id="CACRXK020021548">
    <property type="protein sequence ID" value="CAB4035956.1"/>
    <property type="molecule type" value="Genomic_DNA"/>
</dbReference>
<keyword evidence="1" id="KW-0378">Hydrolase</keyword>